<dbReference type="Pfam" id="PF07310">
    <property type="entry name" value="PAS_5"/>
    <property type="match status" value="1"/>
</dbReference>
<name>A0ABQ5VHJ5_9RHOB</name>
<keyword evidence="3" id="KW-1185">Reference proteome</keyword>
<proteinExistence type="predicted"/>
<feature type="compositionally biased region" description="Polar residues" evidence="1">
    <location>
        <begin position="235"/>
        <end position="244"/>
    </location>
</feature>
<dbReference type="EMBL" id="BSNL01000001">
    <property type="protein sequence ID" value="GLQ26557.1"/>
    <property type="molecule type" value="Genomic_DNA"/>
</dbReference>
<feature type="region of interest" description="Disordered" evidence="1">
    <location>
        <begin position="182"/>
        <end position="244"/>
    </location>
</feature>
<evidence type="ECO:0000313" key="2">
    <source>
        <dbReference type="EMBL" id="GLQ26557.1"/>
    </source>
</evidence>
<organism evidence="2 3">
    <name type="scientific">Sulfitobacter pacificus</name>
    <dbReference type="NCBI Taxonomy" id="1499314"/>
    <lineage>
        <taxon>Bacteria</taxon>
        <taxon>Pseudomonadati</taxon>
        <taxon>Pseudomonadota</taxon>
        <taxon>Alphaproteobacteria</taxon>
        <taxon>Rhodobacterales</taxon>
        <taxon>Roseobacteraceae</taxon>
        <taxon>Sulfitobacter</taxon>
    </lineage>
</organism>
<feature type="compositionally biased region" description="Pro residues" evidence="1">
    <location>
        <begin position="185"/>
        <end position="198"/>
    </location>
</feature>
<dbReference type="Proteomes" id="UP001161388">
    <property type="component" value="Unassembled WGS sequence"/>
</dbReference>
<gene>
    <name evidence="2" type="ORF">GCM10007927_13600</name>
</gene>
<protein>
    <submittedName>
        <fullName evidence="2">PAS domain-containing protein</fullName>
    </submittedName>
</protein>
<reference evidence="2" key="2">
    <citation type="submission" date="2023-01" db="EMBL/GenBank/DDBJ databases">
        <title>Draft genome sequence of Sulfitobacter pacificus strain NBRC 109915.</title>
        <authorList>
            <person name="Sun Q."/>
            <person name="Mori K."/>
        </authorList>
    </citation>
    <scope>NUCLEOTIDE SEQUENCE</scope>
    <source>
        <strain evidence="2">NBRC 109915</strain>
    </source>
</reference>
<accession>A0ABQ5VHJ5</accession>
<comment type="caution">
    <text evidence="2">The sequence shown here is derived from an EMBL/GenBank/DDBJ whole genome shotgun (WGS) entry which is preliminary data.</text>
</comment>
<reference evidence="2" key="1">
    <citation type="journal article" date="2014" name="Int. J. Syst. Evol. Microbiol.">
        <title>Complete genome of a new Firmicutes species belonging to the dominant human colonic microbiota ('Ruminococcus bicirculans') reveals two chromosomes and a selective capacity to utilize plant glucans.</title>
        <authorList>
            <consortium name="NISC Comparative Sequencing Program"/>
            <person name="Wegmann U."/>
            <person name="Louis P."/>
            <person name="Goesmann A."/>
            <person name="Henrissat B."/>
            <person name="Duncan S.H."/>
            <person name="Flint H.J."/>
        </authorList>
    </citation>
    <scope>NUCLEOTIDE SEQUENCE</scope>
    <source>
        <strain evidence="2">NBRC 109915</strain>
    </source>
</reference>
<evidence type="ECO:0000313" key="3">
    <source>
        <dbReference type="Proteomes" id="UP001161388"/>
    </source>
</evidence>
<dbReference type="RefSeq" id="WP_284371861.1">
    <property type="nucleotide sequence ID" value="NZ_BSNL01000001.1"/>
</dbReference>
<sequence>MDNSPHKAQNVIAMTDYQSDTGYSAIAQIEAYWEAIRGTRLLPKRSDIDPRGIEQALENAFILERIAPGIARLRIAGSHLNDLMGMEVRGMPLTSFFMPAARPVVSDLLEVVFQTPAISTLRLTSAASGTRPALEARMILLPLKSDLGDVSRVLGGFVSKGDMGPAPRRFEVLTKEVLHIATGHPPMPAPQPVLPQPEPRMTERHKPQGFAEDQAPYRPKTDKKRPPYLRLVKSDNGTLDQDSS</sequence>
<evidence type="ECO:0000256" key="1">
    <source>
        <dbReference type="SAM" id="MobiDB-lite"/>
    </source>
</evidence>
<dbReference type="InterPro" id="IPR009922">
    <property type="entry name" value="DUF1457"/>
</dbReference>